<gene>
    <name evidence="1" type="ORF">DS079_13955</name>
</gene>
<organism evidence="1 2">
    <name type="scientific">Brachybacterium paraconglomeratum</name>
    <dbReference type="NCBI Taxonomy" id="173362"/>
    <lineage>
        <taxon>Bacteria</taxon>
        <taxon>Bacillati</taxon>
        <taxon>Actinomycetota</taxon>
        <taxon>Actinomycetes</taxon>
        <taxon>Micrococcales</taxon>
        <taxon>Dermabacteraceae</taxon>
        <taxon>Brachybacterium</taxon>
    </lineage>
</organism>
<dbReference type="RefSeq" id="WP_126988462.1">
    <property type="nucleotide sequence ID" value="NZ_JALXWX010000025.1"/>
</dbReference>
<proteinExistence type="predicted"/>
<dbReference type="Proteomes" id="UP000274327">
    <property type="component" value="Unassembled WGS sequence"/>
</dbReference>
<evidence type="ECO:0008006" key="3">
    <source>
        <dbReference type="Google" id="ProtNLM"/>
    </source>
</evidence>
<dbReference type="SUPFAM" id="SSF53474">
    <property type="entry name" value="alpha/beta-Hydrolases"/>
    <property type="match status" value="1"/>
</dbReference>
<comment type="caution">
    <text evidence="1">The sequence shown here is derived from an EMBL/GenBank/DDBJ whole genome shotgun (WGS) entry which is preliminary data.</text>
</comment>
<evidence type="ECO:0000313" key="2">
    <source>
        <dbReference type="Proteomes" id="UP000274327"/>
    </source>
</evidence>
<dbReference type="Gene3D" id="3.40.50.1820">
    <property type="entry name" value="alpha/beta hydrolase"/>
    <property type="match status" value="1"/>
</dbReference>
<dbReference type="EMBL" id="QOCI01000013">
    <property type="protein sequence ID" value="RRR17461.1"/>
    <property type="molecule type" value="Genomic_DNA"/>
</dbReference>
<dbReference type="InterPro" id="IPR029058">
    <property type="entry name" value="AB_hydrolase_fold"/>
</dbReference>
<sequence length="78" mass="8495">MLVLHGTLDNWVPVQQARDLAAHLRAGSPSPVLSAELPGAQHGFDVFASPRFRAVVDGIERFLAPLEDHEPAGSSRRR</sequence>
<evidence type="ECO:0000313" key="1">
    <source>
        <dbReference type="EMBL" id="RRR17461.1"/>
    </source>
</evidence>
<dbReference type="AlphaFoldDB" id="A0A426SH55"/>
<accession>A0A426SH55</accession>
<reference evidence="1 2" key="1">
    <citation type="submission" date="2018-07" db="EMBL/GenBank/DDBJ databases">
        <title>Brachybacteriurn paraconglorneratum KCTC 9916.</title>
        <authorList>
            <person name="Li Y."/>
        </authorList>
    </citation>
    <scope>NUCLEOTIDE SEQUENCE [LARGE SCALE GENOMIC DNA]</scope>
    <source>
        <strain evidence="1 2">KCTC 9916</strain>
    </source>
</reference>
<dbReference type="GeneID" id="78122121"/>
<keyword evidence="2" id="KW-1185">Reference proteome</keyword>
<protein>
    <recommendedName>
        <fullName evidence="3">Peptidase S9 prolyl oligopeptidase catalytic domain-containing protein</fullName>
    </recommendedName>
</protein>
<name>A0A426SH55_9MICO</name>